<keyword evidence="4 7" id="KW-0812">Transmembrane</keyword>
<feature type="domain" description="Major facilitator superfamily (MFS) profile" evidence="8">
    <location>
        <begin position="18"/>
        <end position="417"/>
    </location>
</feature>
<keyword evidence="5 7" id="KW-1133">Transmembrane helix</keyword>
<feature type="transmembrane region" description="Helical" evidence="7">
    <location>
        <begin position="173"/>
        <end position="196"/>
    </location>
</feature>
<feature type="transmembrane region" description="Helical" evidence="7">
    <location>
        <begin position="55"/>
        <end position="73"/>
    </location>
</feature>
<dbReference type="RefSeq" id="WP_073365321.1">
    <property type="nucleotide sequence ID" value="NZ_FNTL01000004.1"/>
</dbReference>
<dbReference type="PANTHER" id="PTHR23517:SF2">
    <property type="entry name" value="MULTIDRUG RESISTANCE PROTEIN MDTH"/>
    <property type="match status" value="1"/>
</dbReference>
<dbReference type="Proteomes" id="UP000183407">
    <property type="component" value="Unassembled WGS sequence"/>
</dbReference>
<dbReference type="SUPFAM" id="SSF103473">
    <property type="entry name" value="MFS general substrate transporter"/>
    <property type="match status" value="1"/>
</dbReference>
<feature type="transmembrane region" description="Helical" evidence="7">
    <location>
        <begin position="149"/>
        <end position="167"/>
    </location>
</feature>
<dbReference type="InterPro" id="IPR050171">
    <property type="entry name" value="MFS_Transporters"/>
</dbReference>
<dbReference type="PROSITE" id="PS50850">
    <property type="entry name" value="MFS"/>
    <property type="match status" value="1"/>
</dbReference>
<dbReference type="InterPro" id="IPR011701">
    <property type="entry name" value="MFS"/>
</dbReference>
<dbReference type="GO" id="GO:0022857">
    <property type="term" value="F:transmembrane transporter activity"/>
    <property type="evidence" value="ECO:0007669"/>
    <property type="project" value="InterPro"/>
</dbReference>
<feature type="transmembrane region" description="Helical" evidence="7">
    <location>
        <begin position="265"/>
        <end position="288"/>
    </location>
</feature>
<evidence type="ECO:0000256" key="4">
    <source>
        <dbReference type="ARBA" id="ARBA00022692"/>
    </source>
</evidence>
<dbReference type="InterPro" id="IPR020846">
    <property type="entry name" value="MFS_dom"/>
</dbReference>
<keyword evidence="6 7" id="KW-0472">Membrane</keyword>
<feature type="transmembrane region" description="Helical" evidence="7">
    <location>
        <begin position="300"/>
        <end position="318"/>
    </location>
</feature>
<feature type="transmembrane region" description="Helical" evidence="7">
    <location>
        <begin position="231"/>
        <end position="259"/>
    </location>
</feature>
<accession>A0A1H5F149</accession>
<protein>
    <submittedName>
        <fullName evidence="9">Major Facilitator Superfamily protein</fullName>
    </submittedName>
</protein>
<keyword evidence="2" id="KW-0813">Transport</keyword>
<dbReference type="InterPro" id="IPR036259">
    <property type="entry name" value="MFS_trans_sf"/>
</dbReference>
<evidence type="ECO:0000313" key="10">
    <source>
        <dbReference type="Proteomes" id="UP000183407"/>
    </source>
</evidence>
<proteinExistence type="predicted"/>
<evidence type="ECO:0000259" key="8">
    <source>
        <dbReference type="PROSITE" id="PS50850"/>
    </source>
</evidence>
<keyword evidence="3" id="KW-1003">Cell membrane</keyword>
<comment type="subcellular location">
    <subcellularLocation>
        <location evidence="1">Cell membrane</location>
        <topology evidence="1">Multi-pass membrane protein</topology>
    </subcellularLocation>
</comment>
<organism evidence="9 10">
    <name type="scientific">Rhodococcus jostii</name>
    <dbReference type="NCBI Taxonomy" id="132919"/>
    <lineage>
        <taxon>Bacteria</taxon>
        <taxon>Bacillati</taxon>
        <taxon>Actinomycetota</taxon>
        <taxon>Actinomycetes</taxon>
        <taxon>Mycobacteriales</taxon>
        <taxon>Nocardiaceae</taxon>
        <taxon>Rhodococcus</taxon>
    </lineage>
</organism>
<reference evidence="10" key="1">
    <citation type="submission" date="2016-10" db="EMBL/GenBank/DDBJ databases">
        <authorList>
            <person name="Varghese N."/>
        </authorList>
    </citation>
    <scope>NUCLEOTIDE SEQUENCE [LARGE SCALE GENOMIC DNA]</scope>
    <source>
        <strain evidence="10">DSM 44719</strain>
    </source>
</reference>
<evidence type="ECO:0000256" key="7">
    <source>
        <dbReference type="SAM" id="Phobius"/>
    </source>
</evidence>
<gene>
    <name evidence="9" type="ORF">SAMN04490220_6215</name>
</gene>
<evidence type="ECO:0000256" key="6">
    <source>
        <dbReference type="ARBA" id="ARBA00023136"/>
    </source>
</evidence>
<feature type="transmembrane region" description="Helical" evidence="7">
    <location>
        <begin position="393"/>
        <end position="413"/>
    </location>
</feature>
<evidence type="ECO:0000256" key="2">
    <source>
        <dbReference type="ARBA" id="ARBA00022448"/>
    </source>
</evidence>
<evidence type="ECO:0000313" key="9">
    <source>
        <dbReference type="EMBL" id="SED97085.1"/>
    </source>
</evidence>
<feature type="transmembrane region" description="Helical" evidence="7">
    <location>
        <begin position="22"/>
        <end position="48"/>
    </location>
</feature>
<name>A0A1H5F149_RHOJO</name>
<feature type="transmembrane region" description="Helical" evidence="7">
    <location>
        <begin position="324"/>
        <end position="343"/>
    </location>
</feature>
<feature type="transmembrane region" description="Helical" evidence="7">
    <location>
        <begin position="85"/>
        <end position="118"/>
    </location>
</feature>
<evidence type="ECO:0000256" key="1">
    <source>
        <dbReference type="ARBA" id="ARBA00004651"/>
    </source>
</evidence>
<evidence type="ECO:0000256" key="5">
    <source>
        <dbReference type="ARBA" id="ARBA00022989"/>
    </source>
</evidence>
<dbReference type="Gene3D" id="1.20.1250.20">
    <property type="entry name" value="MFS general substrate transporter like domains"/>
    <property type="match status" value="1"/>
</dbReference>
<dbReference type="PANTHER" id="PTHR23517">
    <property type="entry name" value="RESISTANCE PROTEIN MDTM, PUTATIVE-RELATED-RELATED"/>
    <property type="match status" value="1"/>
</dbReference>
<sequence length="437" mass="45634">MNAALRRLGDALLPDTPAGRTLAVGAGIDSLGTGMFFASFALYFIGVVGITANQIALATTLAGGLALLAPVPLGRLADRLGAGRFYVVLLLLRGIGYGCFALVSDFTTFLVLTVLLTAADRASSPIQQAVVTSVIGGRDRTRTMATIRAVRNVGLTAGFLLAGVVFATGRPAAFTALFVGNGISFLVVAAAVRYVLRRTGTVMLHRPSRAERDSLDTASPATTVRSPFRDWWFMVFTVGNGVLSLYDTVLIVLLPIWVIEYTSVPLAWVPVLMAVNTVLTVVLQVYVARFAEGTAAASRLLALAGVLMAVCCGLFALGQLSGTAVAIAAVFVAVVALSIAENVHSVAAWELSSELSPPPAVARYLGAFSLGMTGQKVVGPTLLVVVLLPTGLIAWPVLGATFGVAALVSRTAARRSLAERRRPSCVVAPHSTLEVKK</sequence>
<evidence type="ECO:0000256" key="3">
    <source>
        <dbReference type="ARBA" id="ARBA00022475"/>
    </source>
</evidence>
<dbReference type="Pfam" id="PF07690">
    <property type="entry name" value="MFS_1"/>
    <property type="match status" value="1"/>
</dbReference>
<dbReference type="EMBL" id="FNTL01000004">
    <property type="protein sequence ID" value="SED97085.1"/>
    <property type="molecule type" value="Genomic_DNA"/>
</dbReference>
<dbReference type="AlphaFoldDB" id="A0A1H5F149"/>
<dbReference type="GO" id="GO:0005886">
    <property type="term" value="C:plasma membrane"/>
    <property type="evidence" value="ECO:0007669"/>
    <property type="project" value="UniProtKB-SubCell"/>
</dbReference>
<dbReference type="OrthoDB" id="6803299at2"/>